<dbReference type="EMBL" id="CM045766">
    <property type="protein sequence ID" value="KAI8003196.1"/>
    <property type="molecule type" value="Genomic_DNA"/>
</dbReference>
<name>A0ACC0GQJ8_9ERIC</name>
<keyword evidence="2" id="KW-1185">Reference proteome</keyword>
<proteinExistence type="predicted"/>
<evidence type="ECO:0000313" key="2">
    <source>
        <dbReference type="Proteomes" id="UP001060215"/>
    </source>
</evidence>
<dbReference type="Proteomes" id="UP001060215">
    <property type="component" value="Chromosome 9"/>
</dbReference>
<comment type="caution">
    <text evidence="1">The sequence shown here is derived from an EMBL/GenBank/DDBJ whole genome shotgun (WGS) entry which is preliminary data.</text>
</comment>
<gene>
    <name evidence="1" type="ORF">LOK49_LG08G01178</name>
</gene>
<reference evidence="1 2" key="1">
    <citation type="journal article" date="2022" name="Plant J.">
        <title>Chromosome-level genome of Camellia lanceoleosa provides a valuable resource for understanding genome evolution and self-incompatibility.</title>
        <authorList>
            <person name="Gong W."/>
            <person name="Xiao S."/>
            <person name="Wang L."/>
            <person name="Liao Z."/>
            <person name="Chang Y."/>
            <person name="Mo W."/>
            <person name="Hu G."/>
            <person name="Li W."/>
            <person name="Zhao G."/>
            <person name="Zhu H."/>
            <person name="Hu X."/>
            <person name="Ji K."/>
            <person name="Xiang X."/>
            <person name="Song Q."/>
            <person name="Yuan D."/>
            <person name="Jin S."/>
            <person name="Zhang L."/>
        </authorList>
    </citation>
    <scope>NUCLEOTIDE SEQUENCE [LARGE SCALE GENOMIC DNA]</scope>
    <source>
        <strain evidence="1">SQ_2022a</strain>
    </source>
</reference>
<evidence type="ECO:0000313" key="1">
    <source>
        <dbReference type="EMBL" id="KAI8003196.1"/>
    </source>
</evidence>
<protein>
    <submittedName>
        <fullName evidence="1">Oxidoreductase</fullName>
    </submittedName>
</protein>
<sequence length="120" mass="13256">MELTATGTEGNLHVDDFVGPLIGESEAKFYAASDEHTVTTDLPQDALMVTELACLVKGIRGNGLKPEKKWPTMVGRLSWCWMLSRHRLRGVSRLLRLGIDWDCSGLCLVSTLKWNGINVG</sequence>
<organism evidence="1 2">
    <name type="scientific">Camellia lanceoleosa</name>
    <dbReference type="NCBI Taxonomy" id="1840588"/>
    <lineage>
        <taxon>Eukaryota</taxon>
        <taxon>Viridiplantae</taxon>
        <taxon>Streptophyta</taxon>
        <taxon>Embryophyta</taxon>
        <taxon>Tracheophyta</taxon>
        <taxon>Spermatophyta</taxon>
        <taxon>Magnoliopsida</taxon>
        <taxon>eudicotyledons</taxon>
        <taxon>Gunneridae</taxon>
        <taxon>Pentapetalae</taxon>
        <taxon>asterids</taxon>
        <taxon>Ericales</taxon>
        <taxon>Theaceae</taxon>
        <taxon>Camellia</taxon>
    </lineage>
</organism>
<accession>A0ACC0GQJ8</accession>